<gene>
    <name evidence="2" type="ORF">BDV96DRAFT_311821</name>
</gene>
<reference evidence="2" key="1">
    <citation type="journal article" date="2020" name="Stud. Mycol.">
        <title>101 Dothideomycetes genomes: a test case for predicting lifestyles and emergence of pathogens.</title>
        <authorList>
            <person name="Haridas S."/>
            <person name="Albert R."/>
            <person name="Binder M."/>
            <person name="Bloem J."/>
            <person name="Labutti K."/>
            <person name="Salamov A."/>
            <person name="Andreopoulos B."/>
            <person name="Baker S."/>
            <person name="Barry K."/>
            <person name="Bills G."/>
            <person name="Bluhm B."/>
            <person name="Cannon C."/>
            <person name="Castanera R."/>
            <person name="Culley D."/>
            <person name="Daum C."/>
            <person name="Ezra D."/>
            <person name="Gonzalez J."/>
            <person name="Henrissat B."/>
            <person name="Kuo A."/>
            <person name="Liang C."/>
            <person name="Lipzen A."/>
            <person name="Lutzoni F."/>
            <person name="Magnuson J."/>
            <person name="Mondo S."/>
            <person name="Nolan M."/>
            <person name="Ohm R."/>
            <person name="Pangilinan J."/>
            <person name="Park H.-J."/>
            <person name="Ramirez L."/>
            <person name="Alfaro M."/>
            <person name="Sun H."/>
            <person name="Tritt A."/>
            <person name="Yoshinaga Y."/>
            <person name="Zwiers L.-H."/>
            <person name="Turgeon B."/>
            <person name="Goodwin S."/>
            <person name="Spatafora J."/>
            <person name="Crous P."/>
            <person name="Grigoriev I."/>
        </authorList>
    </citation>
    <scope>NUCLEOTIDE SEQUENCE</scope>
    <source>
        <strain evidence="2">CBS 627.86</strain>
    </source>
</reference>
<feature type="compositionally biased region" description="Polar residues" evidence="1">
    <location>
        <begin position="32"/>
        <end position="67"/>
    </location>
</feature>
<dbReference type="PANTHER" id="PTHR31644:SF2">
    <property type="entry name" value="TRANSCRIPTIONAL ACTIVATOR ARO80-RELATED"/>
    <property type="match status" value="1"/>
</dbReference>
<dbReference type="GO" id="GO:0009074">
    <property type="term" value="P:aromatic amino acid family catabolic process"/>
    <property type="evidence" value="ECO:0007669"/>
    <property type="project" value="TreeGrafter"/>
</dbReference>
<feature type="region of interest" description="Disordered" evidence="1">
    <location>
        <begin position="1"/>
        <end position="73"/>
    </location>
</feature>
<dbReference type="AlphaFoldDB" id="A0A6A5YIC8"/>
<sequence>MRQCTFTSERHGPYRARRSSSRNYSEPPGAASDQTELPDTAQATSPSQVRIVSPQSQTPAATRSHASVSGEHGLADTMMTTIVSNGNDALNLLFEADQQDEREPHDSGDPVASFLRSFVSPTLSSSEDRLPEISEALSDIWNSYRFVRMGWLSAEEVVWYMDMFFKNMVPLSPVLDYFYANHDNHYVLITQEPLLSSMILAISSRYHSLPTAGGQSRGYIIHQRLWEHCQHLLMRIVLGMEKGSKAKTRTLGSIEALLLLTEWHPRAMHAPPSADGWDADVIFIMKDKRDQNGNVADTISRKRWTEDVIEPARRSDRMSWMVLGIINSLADELGLFDEQSALNVTNVSPYETRLLSRRSCLAKLIGPTPSHCC</sequence>
<evidence type="ECO:0000313" key="2">
    <source>
        <dbReference type="EMBL" id="KAF2106972.1"/>
    </source>
</evidence>
<evidence type="ECO:0000256" key="1">
    <source>
        <dbReference type="SAM" id="MobiDB-lite"/>
    </source>
</evidence>
<protein>
    <submittedName>
        <fullName evidence="2">Uncharacterized protein</fullName>
    </submittedName>
</protein>
<organism evidence="2 3">
    <name type="scientific">Lophiotrema nucula</name>
    <dbReference type="NCBI Taxonomy" id="690887"/>
    <lineage>
        <taxon>Eukaryota</taxon>
        <taxon>Fungi</taxon>
        <taxon>Dikarya</taxon>
        <taxon>Ascomycota</taxon>
        <taxon>Pezizomycotina</taxon>
        <taxon>Dothideomycetes</taxon>
        <taxon>Pleosporomycetidae</taxon>
        <taxon>Pleosporales</taxon>
        <taxon>Lophiotremataceae</taxon>
        <taxon>Lophiotrema</taxon>
    </lineage>
</organism>
<dbReference type="OrthoDB" id="2262349at2759"/>
<dbReference type="Proteomes" id="UP000799770">
    <property type="component" value="Unassembled WGS sequence"/>
</dbReference>
<dbReference type="InterPro" id="IPR052780">
    <property type="entry name" value="AAA_Catabolism_Regulators"/>
</dbReference>
<evidence type="ECO:0000313" key="3">
    <source>
        <dbReference type="Proteomes" id="UP000799770"/>
    </source>
</evidence>
<dbReference type="PANTHER" id="PTHR31644">
    <property type="entry name" value="TRANSCRIPTIONAL ACTIVATOR ARO80-RELATED"/>
    <property type="match status" value="1"/>
</dbReference>
<proteinExistence type="predicted"/>
<keyword evidence="3" id="KW-1185">Reference proteome</keyword>
<dbReference type="GO" id="GO:0000981">
    <property type="term" value="F:DNA-binding transcription factor activity, RNA polymerase II-specific"/>
    <property type="evidence" value="ECO:0007669"/>
    <property type="project" value="TreeGrafter"/>
</dbReference>
<name>A0A6A5YIC8_9PLEO</name>
<accession>A0A6A5YIC8</accession>
<dbReference type="GO" id="GO:0005634">
    <property type="term" value="C:nucleus"/>
    <property type="evidence" value="ECO:0007669"/>
    <property type="project" value="TreeGrafter"/>
</dbReference>
<dbReference type="GO" id="GO:0045944">
    <property type="term" value="P:positive regulation of transcription by RNA polymerase II"/>
    <property type="evidence" value="ECO:0007669"/>
    <property type="project" value="TreeGrafter"/>
</dbReference>
<dbReference type="EMBL" id="ML977358">
    <property type="protein sequence ID" value="KAF2106972.1"/>
    <property type="molecule type" value="Genomic_DNA"/>
</dbReference>
<dbReference type="CDD" id="cd12148">
    <property type="entry name" value="fungal_TF_MHR"/>
    <property type="match status" value="1"/>
</dbReference>